<feature type="domain" description="PAC" evidence="3">
    <location>
        <begin position="224"/>
        <end position="278"/>
    </location>
</feature>
<keyword evidence="5" id="KW-1185">Reference proteome</keyword>
<dbReference type="CDD" id="cd00130">
    <property type="entry name" value="PAS"/>
    <property type="match status" value="1"/>
</dbReference>
<dbReference type="OrthoDB" id="118142at2"/>
<dbReference type="SUPFAM" id="SSF55785">
    <property type="entry name" value="PYP-like sensor domain (PAS domain)"/>
    <property type="match status" value="1"/>
</dbReference>
<dbReference type="EMBL" id="RBWV01000016">
    <property type="protein sequence ID" value="RKS68497.1"/>
    <property type="molecule type" value="Genomic_DNA"/>
</dbReference>
<reference evidence="4 5" key="1">
    <citation type="submission" date="2018-10" db="EMBL/GenBank/DDBJ databases">
        <title>Genomic Encyclopedia of Archaeal and Bacterial Type Strains, Phase II (KMG-II): from individual species to whole genera.</title>
        <authorList>
            <person name="Goeker M."/>
        </authorList>
    </citation>
    <scope>NUCLEOTIDE SEQUENCE [LARGE SCALE GENOMIC DNA]</scope>
    <source>
        <strain evidence="4 5">RP-AC37</strain>
    </source>
</reference>
<dbReference type="NCBIfam" id="TIGR00229">
    <property type="entry name" value="sensory_box"/>
    <property type="match status" value="1"/>
</dbReference>
<gene>
    <name evidence="4" type="ORF">CLV35_3624</name>
</gene>
<dbReference type="PROSITE" id="PS50112">
    <property type="entry name" value="PAS"/>
    <property type="match status" value="1"/>
</dbReference>
<evidence type="ECO:0000313" key="4">
    <source>
        <dbReference type="EMBL" id="RKS68497.1"/>
    </source>
</evidence>
<dbReference type="InterPro" id="IPR035965">
    <property type="entry name" value="PAS-like_dom_sf"/>
</dbReference>
<evidence type="ECO:0000313" key="5">
    <source>
        <dbReference type="Proteomes" id="UP000281955"/>
    </source>
</evidence>
<keyword evidence="1" id="KW-0378">Hydrolase</keyword>
<dbReference type="AlphaFoldDB" id="A0A420XKY8"/>
<dbReference type="PANTHER" id="PTHR43156">
    <property type="entry name" value="STAGE II SPORULATION PROTEIN E-RELATED"/>
    <property type="match status" value="1"/>
</dbReference>
<dbReference type="Gene3D" id="3.60.40.10">
    <property type="entry name" value="PPM-type phosphatase domain"/>
    <property type="match status" value="1"/>
</dbReference>
<dbReference type="PANTHER" id="PTHR43156:SF2">
    <property type="entry name" value="STAGE II SPORULATION PROTEIN E"/>
    <property type="match status" value="1"/>
</dbReference>
<dbReference type="InterPro" id="IPR003018">
    <property type="entry name" value="GAF"/>
</dbReference>
<dbReference type="InterPro" id="IPR036890">
    <property type="entry name" value="HATPase_C_sf"/>
</dbReference>
<dbReference type="InterPro" id="IPR001610">
    <property type="entry name" value="PAC"/>
</dbReference>
<dbReference type="Gene3D" id="3.30.450.40">
    <property type="match status" value="1"/>
</dbReference>
<organism evidence="4 5">
    <name type="scientific">Motilibacter peucedani</name>
    <dbReference type="NCBI Taxonomy" id="598650"/>
    <lineage>
        <taxon>Bacteria</taxon>
        <taxon>Bacillati</taxon>
        <taxon>Actinomycetota</taxon>
        <taxon>Actinomycetes</taxon>
        <taxon>Motilibacterales</taxon>
        <taxon>Motilibacteraceae</taxon>
        <taxon>Motilibacter</taxon>
    </lineage>
</organism>
<comment type="caution">
    <text evidence="4">The sequence shown here is derived from an EMBL/GenBank/DDBJ whole genome shotgun (WGS) entry which is preliminary data.</text>
</comment>
<protein>
    <submittedName>
        <fullName evidence="4">PAS domain S-box-containing protein</fullName>
    </submittedName>
</protein>
<dbReference type="GO" id="GO:0016791">
    <property type="term" value="F:phosphatase activity"/>
    <property type="evidence" value="ECO:0007669"/>
    <property type="project" value="TreeGrafter"/>
</dbReference>
<dbReference type="SUPFAM" id="SSF81606">
    <property type="entry name" value="PP2C-like"/>
    <property type="match status" value="1"/>
</dbReference>
<dbReference type="Pfam" id="PF13581">
    <property type="entry name" value="HATPase_c_2"/>
    <property type="match status" value="1"/>
</dbReference>
<dbReference type="Gene3D" id="3.30.450.20">
    <property type="entry name" value="PAS domain"/>
    <property type="match status" value="1"/>
</dbReference>
<dbReference type="SMART" id="SM00331">
    <property type="entry name" value="PP2C_SIG"/>
    <property type="match status" value="1"/>
</dbReference>
<dbReference type="Proteomes" id="UP000281955">
    <property type="component" value="Unassembled WGS sequence"/>
</dbReference>
<evidence type="ECO:0000259" key="3">
    <source>
        <dbReference type="PROSITE" id="PS50113"/>
    </source>
</evidence>
<dbReference type="InterPro" id="IPR000700">
    <property type="entry name" value="PAS-assoc_C"/>
</dbReference>
<dbReference type="SMART" id="SM00065">
    <property type="entry name" value="GAF"/>
    <property type="match status" value="1"/>
</dbReference>
<name>A0A420XKY8_9ACTN</name>
<proteinExistence type="predicted"/>
<dbReference type="CDD" id="cd16936">
    <property type="entry name" value="HATPase_RsbW-like"/>
    <property type="match status" value="1"/>
</dbReference>
<dbReference type="Pfam" id="PF13185">
    <property type="entry name" value="GAF_2"/>
    <property type="match status" value="1"/>
</dbReference>
<feature type="domain" description="PAS" evidence="2">
    <location>
        <begin position="173"/>
        <end position="223"/>
    </location>
</feature>
<dbReference type="InParanoid" id="A0A420XKY8"/>
<dbReference type="Pfam" id="PF07228">
    <property type="entry name" value="SpoIIE"/>
    <property type="match status" value="1"/>
</dbReference>
<evidence type="ECO:0000256" key="1">
    <source>
        <dbReference type="ARBA" id="ARBA00022801"/>
    </source>
</evidence>
<dbReference type="InterPro" id="IPR003594">
    <property type="entry name" value="HATPase_dom"/>
</dbReference>
<evidence type="ECO:0000259" key="2">
    <source>
        <dbReference type="PROSITE" id="PS50112"/>
    </source>
</evidence>
<dbReference type="InterPro" id="IPR036457">
    <property type="entry name" value="PPM-type-like_dom_sf"/>
</dbReference>
<accession>A0A420XKY8</accession>
<dbReference type="InterPro" id="IPR029016">
    <property type="entry name" value="GAF-like_dom_sf"/>
</dbReference>
<dbReference type="PROSITE" id="PS50113">
    <property type="entry name" value="PAC"/>
    <property type="match status" value="1"/>
</dbReference>
<dbReference type="InterPro" id="IPR000014">
    <property type="entry name" value="PAS"/>
</dbReference>
<dbReference type="InterPro" id="IPR001932">
    <property type="entry name" value="PPM-type_phosphatase-like_dom"/>
</dbReference>
<dbReference type="SUPFAM" id="SSF55781">
    <property type="entry name" value="GAF domain-like"/>
    <property type="match status" value="1"/>
</dbReference>
<dbReference type="InterPro" id="IPR052016">
    <property type="entry name" value="Bact_Sigma-Reg"/>
</dbReference>
<dbReference type="SMART" id="SM00086">
    <property type="entry name" value="PAC"/>
    <property type="match status" value="1"/>
</dbReference>
<dbReference type="RefSeq" id="WP_121194882.1">
    <property type="nucleotide sequence ID" value="NZ_RBWV01000016.1"/>
</dbReference>
<dbReference type="Pfam" id="PF13426">
    <property type="entry name" value="PAS_9"/>
    <property type="match status" value="1"/>
</dbReference>
<sequence length="849" mass="89679">MRRGPIEALAAQADGLGIEAVASGAEGRRRLPRVLSDIPFAVLVLDTDAGTVTYSNPLARELCDSVLPFPVSEWARDAGFSAGLDDDGPFAQAAAGSAVRGASVVQRPRDGAPPRVLWLTAAPLPEVIGLAAASLVILLAVDPGLLTDELFEVRGRALVAAGLSFTITDPHREDNPLVWVNPAFLATTGYTEDEVIGVNCRFLQGPDTDPAAIVAMREAIDAQQPTQVVLLNYRKDGTAFWNEVSLSPVFDGAERLTHYVGVQADVTARVEAELLREERVREEQDARRRSELVQSHLTLLSDATETLVASLEVPEALRRLADLLVPRVADWCIVDLPPEAGDDGAHEVVVTCADPALEESRAAVEAMLPGSIGPRSRLGEVFTTGRSSLLRSISPDDMREVGSPELLEHYSRLGLGSSIVVPLTGRHGVLGTLTLVVGGSGRHYDDDDLSLASDLARRAGLIVDNARLYAREHHVAEALQRSMLPALPDIDGLDIAARYLPGGVGAQVGGDWYDVLALPDGAVGVAIGDVMGHDMAAAAAMGQLRSVLRSYAWQGQSAGQVLDSLDRLVQGLDMAQLATAVFARLLLEEESGTTGVRVEYANAGHLPGLVLEPDGTVRRWNEAWSVLIGAPDEGTRTTATDLLVPGSALVLVTDGLVEVRGQDLDEGLDRLDAALASLVDAPSADALIDGLLEAMRAQTADDDIAVLVVRVLACGPGEEGTALPHDPTAASVARRFLRRTLDGLGDEHLQVALLLVSEVASNAVAHGAGEVRLHARLLPDGAARVEVSDTASEAPVLRSQGVDDEGFPAERGRGVYLLEHLSRAWGTEPAGRGKTVWFEVGGPEGGLAG</sequence>
<dbReference type="Gene3D" id="3.30.565.10">
    <property type="entry name" value="Histidine kinase-like ATPase, C-terminal domain"/>
    <property type="match status" value="1"/>
</dbReference>